<dbReference type="AlphaFoldDB" id="A0AAW9JU97"/>
<dbReference type="RefSeq" id="WP_135054266.1">
    <property type="nucleotide sequence ID" value="NZ_JAVBVO010000001.1"/>
</dbReference>
<dbReference type="Proteomes" id="UP001290462">
    <property type="component" value="Unassembled WGS sequence"/>
</dbReference>
<sequence>MMTHLKSKNTAFPFTEQSLYTIAIGNDKQEKKVIQSLTRLFSSSEREKIGYILKEPAFIHYFTILQNILLTVKLAKPKLRSPELLILDALEESYISPDLANKKIDSLTDEQKKEVQLIASLCAEKKIILVDDWLKNENGTQLKNWIMIFKSLIKQKGLSIIVLTSDDNIANLGDIQLSPADL</sequence>
<comment type="caution">
    <text evidence="1">The sequence shown here is derived from an EMBL/GenBank/DDBJ whole genome shotgun (WGS) entry which is preliminary data.</text>
</comment>
<dbReference type="EMBL" id="JAVBVO010000001">
    <property type="protein sequence ID" value="MDZ5757260.1"/>
    <property type="molecule type" value="Genomic_DNA"/>
</dbReference>
<evidence type="ECO:0000313" key="1">
    <source>
        <dbReference type="EMBL" id="MDZ5757260.1"/>
    </source>
</evidence>
<accession>A0AAW9JU97</accession>
<organism evidence="1 2">
    <name type="scientific">Carnobacterium maltaromaticum</name>
    <name type="common">Carnobacterium piscicola</name>
    <dbReference type="NCBI Taxonomy" id="2751"/>
    <lineage>
        <taxon>Bacteria</taxon>
        <taxon>Bacillati</taxon>
        <taxon>Bacillota</taxon>
        <taxon>Bacilli</taxon>
        <taxon>Lactobacillales</taxon>
        <taxon>Carnobacteriaceae</taxon>
        <taxon>Carnobacterium</taxon>
    </lineage>
</organism>
<dbReference type="SUPFAM" id="SSF52540">
    <property type="entry name" value="P-loop containing nucleoside triphosphate hydrolases"/>
    <property type="match status" value="1"/>
</dbReference>
<gene>
    <name evidence="1" type="ORF">RAK27_01155</name>
</gene>
<dbReference type="InterPro" id="IPR027417">
    <property type="entry name" value="P-loop_NTPase"/>
</dbReference>
<reference evidence="1" key="1">
    <citation type="submission" date="2023-08" db="EMBL/GenBank/DDBJ databases">
        <title>Genomic characterization of piscicolin 126 produced by Carnobacterium maltaromaticum CM22 strain isolated from salmon (Salmo salar).</title>
        <authorList>
            <person name="Gonzalez-Gragera E."/>
            <person name="Garcia-Lopez J.D."/>
            <person name="Teso-Perez C."/>
            <person name="Gimenez-Hernandez I."/>
            <person name="Peralta-Sanchez J.M."/>
            <person name="Valdivia E."/>
            <person name="Montalban-Lopez M."/>
            <person name="Martin-Platero A.M."/>
            <person name="Banos A."/>
            <person name="Martinez-Bueno M."/>
        </authorList>
    </citation>
    <scope>NUCLEOTIDE SEQUENCE</scope>
    <source>
        <strain evidence="1">CM22</strain>
    </source>
</reference>
<evidence type="ECO:0008006" key="3">
    <source>
        <dbReference type="Google" id="ProtNLM"/>
    </source>
</evidence>
<dbReference type="Gene3D" id="3.40.50.300">
    <property type="entry name" value="P-loop containing nucleotide triphosphate hydrolases"/>
    <property type="match status" value="1"/>
</dbReference>
<proteinExistence type="predicted"/>
<protein>
    <recommendedName>
        <fullName evidence="3">ABC transporter domain-containing protein</fullName>
    </recommendedName>
</protein>
<evidence type="ECO:0000313" key="2">
    <source>
        <dbReference type="Proteomes" id="UP001290462"/>
    </source>
</evidence>
<name>A0AAW9JU97_CARML</name>